<organism evidence="1 2">
    <name type="scientific">Streptomyces bluensis</name>
    <dbReference type="NCBI Taxonomy" id="33897"/>
    <lineage>
        <taxon>Bacteria</taxon>
        <taxon>Bacillati</taxon>
        <taxon>Actinomycetota</taxon>
        <taxon>Actinomycetes</taxon>
        <taxon>Kitasatosporales</taxon>
        <taxon>Streptomycetaceae</taxon>
        <taxon>Streptomyces</taxon>
    </lineage>
</organism>
<dbReference type="Proteomes" id="UP001602058">
    <property type="component" value="Unassembled WGS sequence"/>
</dbReference>
<gene>
    <name evidence="1" type="ORF">ACFY1D_36900</name>
</gene>
<sequence length="79" mass="9087">MSALVRFRMVRGRSWNGNGFGTDPAWWDAEIDGEVIATWRPTVTRPSGEIYGKPTFAIYGYRQWRTAVLQEVERRHGAT</sequence>
<dbReference type="RefSeq" id="WP_351086276.1">
    <property type="nucleotide sequence ID" value="NZ_JBEOZG010000037.1"/>
</dbReference>
<proteinExistence type="predicted"/>
<protein>
    <submittedName>
        <fullName evidence="1">Uncharacterized protein</fullName>
    </submittedName>
</protein>
<evidence type="ECO:0000313" key="2">
    <source>
        <dbReference type="Proteomes" id="UP001602058"/>
    </source>
</evidence>
<name>A0ABW6UU11_9ACTN</name>
<reference evidence="1 2" key="1">
    <citation type="submission" date="2024-10" db="EMBL/GenBank/DDBJ databases">
        <title>The Natural Products Discovery Center: Release of the First 8490 Sequenced Strains for Exploring Actinobacteria Biosynthetic Diversity.</title>
        <authorList>
            <person name="Kalkreuter E."/>
            <person name="Kautsar S.A."/>
            <person name="Yang D."/>
            <person name="Bader C.D."/>
            <person name="Teijaro C.N."/>
            <person name="Fluegel L."/>
            <person name="Davis C.M."/>
            <person name="Simpson J.R."/>
            <person name="Lauterbach L."/>
            <person name="Steele A.D."/>
            <person name="Gui C."/>
            <person name="Meng S."/>
            <person name="Li G."/>
            <person name="Viehrig K."/>
            <person name="Ye F."/>
            <person name="Su P."/>
            <person name="Kiefer A.F."/>
            <person name="Nichols A."/>
            <person name="Cepeda A.J."/>
            <person name="Yan W."/>
            <person name="Fan B."/>
            <person name="Jiang Y."/>
            <person name="Adhikari A."/>
            <person name="Zheng C.-J."/>
            <person name="Schuster L."/>
            <person name="Cowan T.M."/>
            <person name="Smanski M.J."/>
            <person name="Chevrette M.G."/>
            <person name="De Carvalho L.P.S."/>
            <person name="Shen B."/>
        </authorList>
    </citation>
    <scope>NUCLEOTIDE SEQUENCE [LARGE SCALE GENOMIC DNA]</scope>
    <source>
        <strain evidence="1 2">NPDC001390</strain>
    </source>
</reference>
<accession>A0ABW6UU11</accession>
<evidence type="ECO:0000313" key="1">
    <source>
        <dbReference type="EMBL" id="MFF4526951.1"/>
    </source>
</evidence>
<comment type="caution">
    <text evidence="1">The sequence shown here is derived from an EMBL/GenBank/DDBJ whole genome shotgun (WGS) entry which is preliminary data.</text>
</comment>
<dbReference type="EMBL" id="JBIAWJ010000031">
    <property type="protein sequence ID" value="MFF4526951.1"/>
    <property type="molecule type" value="Genomic_DNA"/>
</dbReference>
<keyword evidence="2" id="KW-1185">Reference proteome</keyword>